<protein>
    <recommendedName>
        <fullName evidence="1">F-box domain-containing protein</fullName>
    </recommendedName>
</protein>
<comment type="caution">
    <text evidence="2">The sequence shown here is derived from an EMBL/GenBank/DDBJ whole genome shotgun (WGS) entry which is preliminary data.</text>
</comment>
<dbReference type="STRING" id="97359.A0A550CZF0"/>
<dbReference type="Proteomes" id="UP000320762">
    <property type="component" value="Unassembled WGS sequence"/>
</dbReference>
<name>A0A550CZF0_9AGAR</name>
<accession>A0A550CZF0</accession>
<organism evidence="2 3">
    <name type="scientific">Schizophyllum amplum</name>
    <dbReference type="NCBI Taxonomy" id="97359"/>
    <lineage>
        <taxon>Eukaryota</taxon>
        <taxon>Fungi</taxon>
        <taxon>Dikarya</taxon>
        <taxon>Basidiomycota</taxon>
        <taxon>Agaricomycotina</taxon>
        <taxon>Agaricomycetes</taxon>
        <taxon>Agaricomycetidae</taxon>
        <taxon>Agaricales</taxon>
        <taxon>Schizophyllaceae</taxon>
        <taxon>Schizophyllum</taxon>
    </lineage>
</organism>
<sequence>MSLSSPVMSLDDDVVLKIFSFLHIPEITSLRQTCRRFYLASRLRIVWTDFCASEILGAGYPFPDVPLESLPVDDLERMVRHAHGLATRWRNDALDPQTIGTVQMGTGTAASVVRFLPGRGGRWLLTISKGIWSIVTLWRIDAPGGLRKACEWSPRRALIDGFALNKDTTSDVAVALSLRFQQDDQQVVQLLALREEGKDVHLEEVLNTPLETTFKPTLLDGNILALSDDLASTIILDWKQGLYATLEQPNEENGLLTHDSGVLVELARQSVLVVRARSVHLFPYPVLRPRDKDPLTYRPHASHSFGWVDGVGVQILRRLGHPWLSILVRPECDDPWTVDARGLDLYTLTPNPAADDDDGAKAPSYLFPPVLVERFHSSRGPLRCTDLVMGRCATAVWVQPPDYSSAGLLFGNDDGRSLQNNVPSLNSHETMMAGAFTGPLGLGPGGGQVPATRLGRMLFQNPLNDWTSLDYDEELGRIAFGSSGGSVKVVQL</sequence>
<dbReference type="CDD" id="cd09917">
    <property type="entry name" value="F-box_SF"/>
    <property type="match status" value="1"/>
</dbReference>
<evidence type="ECO:0000259" key="1">
    <source>
        <dbReference type="PROSITE" id="PS50181"/>
    </source>
</evidence>
<dbReference type="PROSITE" id="PS50181">
    <property type="entry name" value="FBOX"/>
    <property type="match status" value="1"/>
</dbReference>
<keyword evidence="3" id="KW-1185">Reference proteome</keyword>
<evidence type="ECO:0000313" key="3">
    <source>
        <dbReference type="Proteomes" id="UP000320762"/>
    </source>
</evidence>
<dbReference type="InterPro" id="IPR036047">
    <property type="entry name" value="F-box-like_dom_sf"/>
</dbReference>
<feature type="domain" description="F-box" evidence="1">
    <location>
        <begin position="4"/>
        <end position="50"/>
    </location>
</feature>
<dbReference type="Gene3D" id="1.20.1280.50">
    <property type="match status" value="1"/>
</dbReference>
<gene>
    <name evidence="2" type="ORF">BD626DRAFT_476498</name>
</gene>
<dbReference type="InterPro" id="IPR001810">
    <property type="entry name" value="F-box_dom"/>
</dbReference>
<evidence type="ECO:0000313" key="2">
    <source>
        <dbReference type="EMBL" id="TRM70165.1"/>
    </source>
</evidence>
<dbReference type="AlphaFoldDB" id="A0A550CZF0"/>
<dbReference type="EMBL" id="VDMD01000001">
    <property type="protein sequence ID" value="TRM70165.1"/>
    <property type="molecule type" value="Genomic_DNA"/>
</dbReference>
<proteinExistence type="predicted"/>
<dbReference type="SUPFAM" id="SSF81383">
    <property type="entry name" value="F-box domain"/>
    <property type="match status" value="1"/>
</dbReference>
<dbReference type="OrthoDB" id="3034442at2759"/>
<reference evidence="2 3" key="1">
    <citation type="journal article" date="2019" name="New Phytol.">
        <title>Comparative genomics reveals unique wood-decay strategies and fruiting body development in the Schizophyllaceae.</title>
        <authorList>
            <person name="Almasi E."/>
            <person name="Sahu N."/>
            <person name="Krizsan K."/>
            <person name="Balint B."/>
            <person name="Kovacs G.M."/>
            <person name="Kiss B."/>
            <person name="Cseklye J."/>
            <person name="Drula E."/>
            <person name="Henrissat B."/>
            <person name="Nagy I."/>
            <person name="Chovatia M."/>
            <person name="Adam C."/>
            <person name="LaButti K."/>
            <person name="Lipzen A."/>
            <person name="Riley R."/>
            <person name="Grigoriev I.V."/>
            <person name="Nagy L.G."/>
        </authorList>
    </citation>
    <scope>NUCLEOTIDE SEQUENCE [LARGE SCALE GENOMIC DNA]</scope>
    <source>
        <strain evidence="2 3">NL-1724</strain>
    </source>
</reference>
<dbReference type="Pfam" id="PF12937">
    <property type="entry name" value="F-box-like"/>
    <property type="match status" value="1"/>
</dbReference>